<dbReference type="AlphaFoldDB" id="A0A5C5ZNL3"/>
<evidence type="ECO:0000313" key="2">
    <source>
        <dbReference type="EMBL" id="TWT89104.1"/>
    </source>
</evidence>
<evidence type="ECO:0000313" key="3">
    <source>
        <dbReference type="Proteomes" id="UP000315440"/>
    </source>
</evidence>
<dbReference type="EMBL" id="SJPQ01000002">
    <property type="protein sequence ID" value="TWT89104.1"/>
    <property type="molecule type" value="Genomic_DNA"/>
</dbReference>
<feature type="transmembrane region" description="Helical" evidence="1">
    <location>
        <begin position="227"/>
        <end position="247"/>
    </location>
</feature>
<organism evidence="2 3">
    <name type="scientific">Pseudobythopirellula maris</name>
    <dbReference type="NCBI Taxonomy" id="2527991"/>
    <lineage>
        <taxon>Bacteria</taxon>
        <taxon>Pseudomonadati</taxon>
        <taxon>Planctomycetota</taxon>
        <taxon>Planctomycetia</taxon>
        <taxon>Pirellulales</taxon>
        <taxon>Lacipirellulaceae</taxon>
        <taxon>Pseudobythopirellula</taxon>
    </lineage>
</organism>
<gene>
    <name evidence="2" type="ORF">Mal64_25960</name>
</gene>
<sequence length="255" mass="28363">MAEAPAPPPADAERRKRVGRYVLRALAMNPMQESEAIVAARRTALQIETPRGAQQAALAPNRPAEAPDRERLLKELAELRKACWKAPPEEILKRVEKLSWVATPEIRTAADRIATVAHNRSRLPALAGNPDFDGDFFSALKKVLAGSPRETTEVREQIVASLRDKKLRKRAHRMIRLLQKETPGLYALETVWFDTLLRQKSSGWNRASPGDTAASISQPQASGDWSFGWGGGWFWWIIAATVIRVIIRTTGNSGD</sequence>
<protein>
    <submittedName>
        <fullName evidence="2">Uncharacterized protein</fullName>
    </submittedName>
</protein>
<name>A0A5C5ZNL3_9BACT</name>
<comment type="caution">
    <text evidence="2">The sequence shown here is derived from an EMBL/GenBank/DDBJ whole genome shotgun (WGS) entry which is preliminary data.</text>
</comment>
<keyword evidence="1" id="KW-0812">Transmembrane</keyword>
<proteinExistence type="predicted"/>
<keyword evidence="3" id="KW-1185">Reference proteome</keyword>
<accession>A0A5C5ZNL3</accession>
<evidence type="ECO:0000256" key="1">
    <source>
        <dbReference type="SAM" id="Phobius"/>
    </source>
</evidence>
<keyword evidence="1" id="KW-0472">Membrane</keyword>
<keyword evidence="1" id="KW-1133">Transmembrane helix</keyword>
<dbReference type="Proteomes" id="UP000315440">
    <property type="component" value="Unassembled WGS sequence"/>
</dbReference>
<reference evidence="2 3" key="1">
    <citation type="submission" date="2019-02" db="EMBL/GenBank/DDBJ databases">
        <title>Deep-cultivation of Planctomycetes and their phenomic and genomic characterization uncovers novel biology.</title>
        <authorList>
            <person name="Wiegand S."/>
            <person name="Jogler M."/>
            <person name="Boedeker C."/>
            <person name="Pinto D."/>
            <person name="Vollmers J."/>
            <person name="Rivas-Marin E."/>
            <person name="Kohn T."/>
            <person name="Peeters S.H."/>
            <person name="Heuer A."/>
            <person name="Rast P."/>
            <person name="Oberbeckmann S."/>
            <person name="Bunk B."/>
            <person name="Jeske O."/>
            <person name="Meyerdierks A."/>
            <person name="Storesund J.E."/>
            <person name="Kallscheuer N."/>
            <person name="Luecker S."/>
            <person name="Lage O.M."/>
            <person name="Pohl T."/>
            <person name="Merkel B.J."/>
            <person name="Hornburger P."/>
            <person name="Mueller R.-W."/>
            <person name="Bruemmer F."/>
            <person name="Labrenz M."/>
            <person name="Spormann A.M."/>
            <person name="Op Den Camp H."/>
            <person name="Overmann J."/>
            <person name="Amann R."/>
            <person name="Jetten M.S.M."/>
            <person name="Mascher T."/>
            <person name="Medema M.H."/>
            <person name="Devos D.P."/>
            <person name="Kaster A.-K."/>
            <person name="Ovreas L."/>
            <person name="Rohde M."/>
            <person name="Galperin M.Y."/>
            <person name="Jogler C."/>
        </authorList>
    </citation>
    <scope>NUCLEOTIDE SEQUENCE [LARGE SCALE GENOMIC DNA]</scope>
    <source>
        <strain evidence="2 3">Mal64</strain>
    </source>
</reference>
<dbReference type="RefSeq" id="WP_146400724.1">
    <property type="nucleotide sequence ID" value="NZ_SJPQ01000002.1"/>
</dbReference>
<dbReference type="OrthoDB" id="288428at2"/>